<dbReference type="EMBL" id="CAXLJL010000279">
    <property type="protein sequence ID" value="CAL5135974.1"/>
    <property type="molecule type" value="Genomic_DNA"/>
</dbReference>
<dbReference type="GO" id="GO:0005509">
    <property type="term" value="F:calcium ion binding"/>
    <property type="evidence" value="ECO:0007669"/>
    <property type="project" value="InterPro"/>
</dbReference>
<dbReference type="Pfam" id="PF13499">
    <property type="entry name" value="EF-hand_7"/>
    <property type="match status" value="1"/>
</dbReference>
<keyword evidence="1" id="KW-0677">Repeat</keyword>
<protein>
    <recommendedName>
        <fullName evidence="3">EF-hand domain-containing protein</fullName>
    </recommendedName>
</protein>
<dbReference type="PROSITE" id="PS50222">
    <property type="entry name" value="EF_HAND_2"/>
    <property type="match status" value="2"/>
</dbReference>
<feature type="domain" description="EF-hand" evidence="3">
    <location>
        <begin position="40"/>
        <end position="75"/>
    </location>
</feature>
<dbReference type="GO" id="GO:0043226">
    <property type="term" value="C:organelle"/>
    <property type="evidence" value="ECO:0007669"/>
    <property type="project" value="UniProtKB-ARBA"/>
</dbReference>
<sequence length="78" mass="9062">MTQVTKEDFKRVFQKMDKDGSGKLSVKEIATAMEGFGSYFTEAEIQEFIKKYDKNGDNELDLNETINWFNTVIAKRRS</sequence>
<dbReference type="InterPro" id="IPR018247">
    <property type="entry name" value="EF_Hand_1_Ca_BS"/>
</dbReference>
<evidence type="ECO:0000313" key="4">
    <source>
        <dbReference type="EMBL" id="CAL5135974.1"/>
    </source>
</evidence>
<dbReference type="AlphaFoldDB" id="A0AAV2TIK8"/>
<name>A0AAV2TIK8_CALDB</name>
<dbReference type="InterPro" id="IPR011992">
    <property type="entry name" value="EF-hand-dom_pair"/>
</dbReference>
<evidence type="ECO:0000256" key="2">
    <source>
        <dbReference type="ARBA" id="ARBA00022837"/>
    </source>
</evidence>
<reference evidence="4" key="1">
    <citation type="submission" date="2024-06" db="EMBL/GenBank/DDBJ databases">
        <authorList>
            <person name="Liu X."/>
            <person name="Lenzi L."/>
            <person name="Haldenby T S."/>
            <person name="Uol C."/>
        </authorList>
    </citation>
    <scope>NUCLEOTIDE SEQUENCE</scope>
</reference>
<comment type="caution">
    <text evidence="4">The sequence shown here is derived from an EMBL/GenBank/DDBJ whole genome shotgun (WGS) entry which is preliminary data.</text>
</comment>
<dbReference type="CDD" id="cd00051">
    <property type="entry name" value="EFh"/>
    <property type="match status" value="1"/>
</dbReference>
<dbReference type="Proteomes" id="UP001497525">
    <property type="component" value="Unassembled WGS sequence"/>
</dbReference>
<evidence type="ECO:0000256" key="1">
    <source>
        <dbReference type="ARBA" id="ARBA00022737"/>
    </source>
</evidence>
<dbReference type="Gene3D" id="1.10.238.10">
    <property type="entry name" value="EF-hand"/>
    <property type="match status" value="1"/>
</dbReference>
<feature type="domain" description="EF-hand" evidence="3">
    <location>
        <begin position="4"/>
        <end position="39"/>
    </location>
</feature>
<evidence type="ECO:0000313" key="5">
    <source>
        <dbReference type="Proteomes" id="UP001497525"/>
    </source>
</evidence>
<evidence type="ECO:0000259" key="3">
    <source>
        <dbReference type="PROSITE" id="PS50222"/>
    </source>
</evidence>
<keyword evidence="2" id="KW-0106">Calcium</keyword>
<dbReference type="SMART" id="SM00054">
    <property type="entry name" value="EFh"/>
    <property type="match status" value="2"/>
</dbReference>
<dbReference type="PANTHER" id="PTHR23050">
    <property type="entry name" value="CALCIUM BINDING PROTEIN"/>
    <property type="match status" value="1"/>
</dbReference>
<dbReference type="SUPFAM" id="SSF47473">
    <property type="entry name" value="EF-hand"/>
    <property type="match status" value="1"/>
</dbReference>
<dbReference type="FunFam" id="1.10.238.10:FF:000178">
    <property type="entry name" value="Calmodulin-2 A"/>
    <property type="match status" value="1"/>
</dbReference>
<dbReference type="PROSITE" id="PS00018">
    <property type="entry name" value="EF_HAND_1"/>
    <property type="match status" value="1"/>
</dbReference>
<organism evidence="4 5">
    <name type="scientific">Calicophoron daubneyi</name>
    <name type="common">Rumen fluke</name>
    <name type="synonym">Paramphistomum daubneyi</name>
    <dbReference type="NCBI Taxonomy" id="300641"/>
    <lineage>
        <taxon>Eukaryota</taxon>
        <taxon>Metazoa</taxon>
        <taxon>Spiralia</taxon>
        <taxon>Lophotrochozoa</taxon>
        <taxon>Platyhelminthes</taxon>
        <taxon>Trematoda</taxon>
        <taxon>Digenea</taxon>
        <taxon>Plagiorchiida</taxon>
        <taxon>Pronocephalata</taxon>
        <taxon>Paramphistomoidea</taxon>
        <taxon>Paramphistomidae</taxon>
        <taxon>Calicophoron</taxon>
    </lineage>
</organism>
<accession>A0AAV2TIK8</accession>
<dbReference type="InterPro" id="IPR050145">
    <property type="entry name" value="Centrin_CML-like"/>
</dbReference>
<proteinExistence type="predicted"/>
<gene>
    <name evidence="4" type="ORF">CDAUBV1_LOCUS10078</name>
</gene>
<dbReference type="InterPro" id="IPR002048">
    <property type="entry name" value="EF_hand_dom"/>
</dbReference>